<dbReference type="Pfam" id="PF14064">
    <property type="entry name" value="HmuY"/>
    <property type="match status" value="1"/>
</dbReference>
<keyword evidence="1" id="KW-0732">Signal</keyword>
<dbReference type="Proteomes" id="UP000017023">
    <property type="component" value="Unassembled WGS sequence"/>
</dbReference>
<proteinExistence type="predicted"/>
<feature type="chain" id="PRO_5004631405" evidence="1">
    <location>
        <begin position="28"/>
        <end position="238"/>
    </location>
</feature>
<sequence length="238" mass="27274">MMNMKARIFPILALACLSLSSCLSYDADEFTGRIMPRVASYTSGVTNDWIYFNLRTGEVFNRTAPNQEIKEGEQKNRLDWDIAFCGYHVRTNSGTSGNGKGGAIDLGYGDYDRWQHIDQLPKGQGWVVDDDKTVKITYSQSDWFRYVNTHGLDPKENPWFDPNNGPQRTLTSANPLLERNMFLSGPPMTYTPSYHVYAVRTADGKHYFKLQIISWYNQHTEIDDTGGQMSYYCDELKQ</sequence>
<evidence type="ECO:0000313" key="2">
    <source>
        <dbReference type="EMBL" id="ERJ99928.1"/>
    </source>
</evidence>
<accession>U2ML08</accession>
<comment type="caution">
    <text evidence="2">The sequence shown here is derived from an EMBL/GenBank/DDBJ whole genome shotgun (WGS) entry which is preliminary data.</text>
</comment>
<dbReference type="CDD" id="cd12105">
    <property type="entry name" value="HmuY"/>
    <property type="match status" value="1"/>
</dbReference>
<dbReference type="AlphaFoldDB" id="U2ML08"/>
<evidence type="ECO:0000256" key="1">
    <source>
        <dbReference type="SAM" id="SignalP"/>
    </source>
</evidence>
<name>U2ML08_9BACT</name>
<evidence type="ECO:0000313" key="3">
    <source>
        <dbReference type="Proteomes" id="UP000017023"/>
    </source>
</evidence>
<dbReference type="InterPro" id="IPR025921">
    <property type="entry name" value="HmuY"/>
</dbReference>
<feature type="signal peptide" evidence="1">
    <location>
        <begin position="1"/>
        <end position="27"/>
    </location>
</feature>
<dbReference type="PROSITE" id="PS51257">
    <property type="entry name" value="PROKAR_LIPOPROTEIN"/>
    <property type="match status" value="1"/>
</dbReference>
<dbReference type="PATRIC" id="fig|1395125.3.peg.1677"/>
<protein>
    <submittedName>
        <fullName evidence="2">HmuY protein</fullName>
    </submittedName>
</protein>
<organism evidence="2 3">
    <name type="scientific">Segatella salivae F0493</name>
    <dbReference type="NCBI Taxonomy" id="1395125"/>
    <lineage>
        <taxon>Bacteria</taxon>
        <taxon>Pseudomonadati</taxon>
        <taxon>Bacteroidota</taxon>
        <taxon>Bacteroidia</taxon>
        <taxon>Bacteroidales</taxon>
        <taxon>Prevotellaceae</taxon>
        <taxon>Segatella</taxon>
    </lineage>
</organism>
<gene>
    <name evidence="2" type="ORF">HMPREF9145_1535</name>
</gene>
<dbReference type="EMBL" id="AWGW01000024">
    <property type="protein sequence ID" value="ERJ99928.1"/>
    <property type="molecule type" value="Genomic_DNA"/>
</dbReference>
<reference evidence="2 3" key="1">
    <citation type="submission" date="2013-08" db="EMBL/GenBank/DDBJ databases">
        <authorList>
            <person name="Durkin A.S."/>
            <person name="Haft D.R."/>
            <person name="McCorrison J."/>
            <person name="Torralba M."/>
            <person name="Gillis M."/>
            <person name="Haft D.H."/>
            <person name="Methe B."/>
            <person name="Sutton G."/>
            <person name="Nelson K.E."/>
        </authorList>
    </citation>
    <scope>NUCLEOTIDE SEQUENCE [LARGE SCALE GENOMIC DNA]</scope>
    <source>
        <strain evidence="2 3">F0493</strain>
    </source>
</reference>